<dbReference type="Proteomes" id="UP000735874">
    <property type="component" value="Unassembled WGS sequence"/>
</dbReference>
<evidence type="ECO:0000313" key="5">
    <source>
        <dbReference type="EMBL" id="KAG3218736.1"/>
    </source>
</evidence>
<accession>A0A329SML0</accession>
<dbReference type="OrthoDB" id="101030at2759"/>
<dbReference type="EMBL" id="RCML01000434">
    <property type="protein sequence ID" value="KAG2977175.1"/>
    <property type="molecule type" value="Genomic_DNA"/>
</dbReference>
<comment type="caution">
    <text evidence="6">The sequence shown here is derived from an EMBL/GenBank/DDBJ whole genome shotgun (WGS) entry which is preliminary data.</text>
</comment>
<reference evidence="1" key="2">
    <citation type="submission" date="2018-10" db="EMBL/GenBank/DDBJ databases">
        <title>Effector identification in a new, highly contiguous assembly of the strawberry crown rot pathogen Phytophthora cactorum.</title>
        <authorList>
            <person name="Armitage A.D."/>
            <person name="Nellist C.F."/>
            <person name="Bates H."/>
            <person name="Vickerstaff R.J."/>
            <person name="Harrison R.J."/>
        </authorList>
    </citation>
    <scope>NUCLEOTIDE SEQUENCE</scope>
    <source>
        <strain evidence="1">15-7</strain>
        <strain evidence="2">4032</strain>
        <strain evidence="3">4040</strain>
        <strain evidence="4">P415</strain>
        <strain evidence="5">P421</strain>
    </source>
</reference>
<dbReference type="Proteomes" id="UP000774804">
    <property type="component" value="Unassembled WGS sequence"/>
</dbReference>
<dbReference type="VEuPathDB" id="FungiDB:PC110_g5952"/>
<evidence type="ECO:0000313" key="6">
    <source>
        <dbReference type="EMBL" id="RAW37811.1"/>
    </source>
</evidence>
<dbReference type="EMBL" id="MJFZ01000103">
    <property type="protein sequence ID" value="RAW37811.1"/>
    <property type="molecule type" value="Genomic_DNA"/>
</dbReference>
<gene>
    <name evidence="6" type="ORF">PC110_g5952</name>
    <name evidence="1" type="ORF">PC113_g13400</name>
    <name evidence="2" type="ORF">PC115_g12421</name>
    <name evidence="3" type="ORF">PC117_g12677</name>
    <name evidence="4" type="ORF">PC118_g13030</name>
    <name evidence="5" type="ORF">PC129_g10463</name>
</gene>
<dbReference type="EMBL" id="RCMI01000414">
    <property type="protein sequence ID" value="KAG2911952.1"/>
    <property type="molecule type" value="Genomic_DNA"/>
</dbReference>
<dbReference type="AlphaFoldDB" id="A0A329SML0"/>
<dbReference type="Proteomes" id="UP000736787">
    <property type="component" value="Unassembled WGS sequence"/>
</dbReference>
<evidence type="ECO:0000313" key="4">
    <source>
        <dbReference type="EMBL" id="KAG2977175.1"/>
    </source>
</evidence>
<sequence length="694" mass="78086">MHEAYAFLEPWCAVLRGRLAMENRFSDNLWLSVRPPLSLLAILNREAAEIRLLREALELLSLVAIVDNEACKFLLLERCDLKLDDQFDEEIIPRFIFRSDAEHLRYSALLPSATIRQFFLGHRTSAAFQAARSTILKLHRGRQKVKKWSKIPYTLQFTDLWNVGQSVLSAHWSTLLVTLDEIQKRNEGHKAVVDDGDYFVYELESVQICFGTIPVSRDLPNVVLTMLEMPDLTISELQVSLEQELQIGFFRPGEIHPQDLAAQCRCGMLFNTIFCGRSITKQQVQTVRRSRIESVVIPMFAVDDQTFSGLCTSLAEASEVRKLTINGAFRPLTPTQRTWRWQWLTYALFSDASRSSIEEINVVGVQLSHSDVDAIAHVLETNLPEPNQASDGNLVEYIYAPKGTSVSIKQSITSPNITTTLETIDDFTFRLLQNDEESGRFNVLVPGRGNGVISSHQAYKVLKVAPSSAGITSLSLSIDSNAEQEMAVVLRFLQLVGMSLLKLSIQTGVSAAIDVQAILNACPRLDQLYLDSVQIDLDVLMLEVEKGTANIHSFGLTYYNAPVDVITRFAKKLGDPSSALTNGMRELCLSADNDESPMSEESVQAFLDVLKTNGKLVYLELLVLPELFDRYAAAFGQHHRETLSIEKEKLPLRCRLAFLSVDRVNDIFFHLDSHVIQQIFDFAAINAKRTVRLR</sequence>
<dbReference type="EMBL" id="RCMG01000433">
    <property type="protein sequence ID" value="KAG2854334.1"/>
    <property type="molecule type" value="Genomic_DNA"/>
</dbReference>
<dbReference type="Proteomes" id="UP000251314">
    <property type="component" value="Unassembled WGS sequence"/>
</dbReference>
<dbReference type="Proteomes" id="UP000760860">
    <property type="component" value="Unassembled WGS sequence"/>
</dbReference>
<protein>
    <submittedName>
        <fullName evidence="6">Uncharacterized protein</fullName>
    </submittedName>
</protein>
<evidence type="ECO:0000313" key="7">
    <source>
        <dbReference type="Proteomes" id="UP000251314"/>
    </source>
</evidence>
<dbReference type="STRING" id="29920.A0A329SML0"/>
<evidence type="ECO:0000313" key="1">
    <source>
        <dbReference type="EMBL" id="KAG2854334.1"/>
    </source>
</evidence>
<dbReference type="EMBL" id="RCMK01000353">
    <property type="protein sequence ID" value="KAG2934355.1"/>
    <property type="molecule type" value="Genomic_DNA"/>
</dbReference>
<evidence type="ECO:0000313" key="2">
    <source>
        <dbReference type="EMBL" id="KAG2911952.1"/>
    </source>
</evidence>
<evidence type="ECO:0000313" key="3">
    <source>
        <dbReference type="EMBL" id="KAG2934355.1"/>
    </source>
</evidence>
<organism evidence="6 7">
    <name type="scientific">Phytophthora cactorum</name>
    <dbReference type="NCBI Taxonomy" id="29920"/>
    <lineage>
        <taxon>Eukaryota</taxon>
        <taxon>Sar</taxon>
        <taxon>Stramenopiles</taxon>
        <taxon>Oomycota</taxon>
        <taxon>Peronosporomycetes</taxon>
        <taxon>Peronosporales</taxon>
        <taxon>Peronosporaceae</taxon>
        <taxon>Phytophthora</taxon>
    </lineage>
</organism>
<keyword evidence="7" id="KW-1185">Reference proteome</keyword>
<dbReference type="Proteomes" id="UP000697107">
    <property type="component" value="Unassembled WGS sequence"/>
</dbReference>
<proteinExistence type="predicted"/>
<dbReference type="EMBL" id="RCMV01000345">
    <property type="protein sequence ID" value="KAG3218736.1"/>
    <property type="molecule type" value="Genomic_DNA"/>
</dbReference>
<name>A0A329SML0_9STRA</name>
<reference evidence="6 7" key="1">
    <citation type="submission" date="2018-01" db="EMBL/GenBank/DDBJ databases">
        <title>Draft genome of the strawberry crown rot pathogen Phytophthora cactorum.</title>
        <authorList>
            <person name="Armitage A.D."/>
            <person name="Lysoe E."/>
            <person name="Nellist C.F."/>
            <person name="Harrison R.J."/>
            <person name="Brurberg M.B."/>
        </authorList>
    </citation>
    <scope>NUCLEOTIDE SEQUENCE [LARGE SCALE GENOMIC DNA]</scope>
    <source>
        <strain evidence="6 7">10300</strain>
    </source>
</reference>